<dbReference type="EMBL" id="LZLC01000099">
    <property type="protein sequence ID" value="OBJ42552.1"/>
    <property type="molecule type" value="Genomic_DNA"/>
</dbReference>
<evidence type="ECO:0000313" key="2">
    <source>
        <dbReference type="Proteomes" id="UP000093898"/>
    </source>
</evidence>
<organism evidence="1 2">
    <name type="scientific">Mycolicibacterium mucogenicum</name>
    <name type="common">Mycobacterium mucogenicum</name>
    <dbReference type="NCBI Taxonomy" id="56689"/>
    <lineage>
        <taxon>Bacteria</taxon>
        <taxon>Bacillati</taxon>
        <taxon>Actinomycetota</taxon>
        <taxon>Actinomycetes</taxon>
        <taxon>Mycobacteriales</taxon>
        <taxon>Mycobacteriaceae</taxon>
        <taxon>Mycolicibacterium</taxon>
    </lineage>
</organism>
<dbReference type="InterPro" id="IPR048000">
    <property type="entry name" value="TnsA-like"/>
</dbReference>
<name>A0A1A3H2N4_MYCMU</name>
<accession>A0A1A3H2N4</accession>
<sequence>MAELFAAAPFRTFRWHEGQPNYSGMYWAATESGGVGYESRLEQSVLLMADFDPSVRNIKSQPFRLVVYVNRRRRRHIPDYLLCTDSGPVVVDVVRGDRLTQPKIEVLRAWTKRVVESLSWRYEVASEQPPVLLANVRFLAGCRRESYINAAVLEHLRSCASDLDGLRIDDALQRYADKFPRPLVHSALTHMLWRQELIVDLTQQIRPSTVLEVAK</sequence>
<comment type="caution">
    <text evidence="1">The sequence shown here is derived from an EMBL/GenBank/DDBJ whole genome shotgun (WGS) entry which is preliminary data.</text>
</comment>
<evidence type="ECO:0008006" key="3">
    <source>
        <dbReference type="Google" id="ProtNLM"/>
    </source>
</evidence>
<dbReference type="NCBIfam" id="NF033179">
    <property type="entry name" value="TnsA_like_Actin"/>
    <property type="match status" value="1"/>
</dbReference>
<dbReference type="Proteomes" id="UP000093898">
    <property type="component" value="Unassembled WGS sequence"/>
</dbReference>
<proteinExistence type="predicted"/>
<dbReference type="AlphaFoldDB" id="A0A1A3H2N4"/>
<gene>
    <name evidence="1" type="ORF">A5630_20735</name>
</gene>
<protein>
    <recommendedName>
        <fullName evidence="3">TnsA-like heteromeric transposase endonuclease subunit</fullName>
    </recommendedName>
</protein>
<reference evidence="1 2" key="1">
    <citation type="submission" date="2016-06" db="EMBL/GenBank/DDBJ databases">
        <authorList>
            <person name="Kjaerup R.B."/>
            <person name="Dalgaard T.S."/>
            <person name="Juul-Madsen H.R."/>
        </authorList>
    </citation>
    <scope>NUCLEOTIDE SEQUENCE [LARGE SCALE GENOMIC DNA]</scope>
    <source>
        <strain evidence="1 2">1127319.6</strain>
    </source>
</reference>
<evidence type="ECO:0000313" key="1">
    <source>
        <dbReference type="EMBL" id="OBJ42552.1"/>
    </source>
</evidence>